<protein>
    <recommendedName>
        <fullName evidence="4">DUF805 domain-containing protein</fullName>
    </recommendedName>
</protein>
<sequence>MPDLPPDKIDAILAERARFFTAGWFRELLAGRMTPGETFWAGTYGPLLFLVPGLVMLAMLLAIFAPAASMPVMALSSILFGIYLLAVLRALVRSTARATGPKTWPRVGIIVTLLNAVASIGTGVVLLVA</sequence>
<evidence type="ECO:0008006" key="4">
    <source>
        <dbReference type="Google" id="ProtNLM"/>
    </source>
</evidence>
<dbReference type="EMBL" id="BMYI01000002">
    <property type="protein sequence ID" value="GHC15028.1"/>
    <property type="molecule type" value="Genomic_DNA"/>
</dbReference>
<feature type="transmembrane region" description="Helical" evidence="1">
    <location>
        <begin position="72"/>
        <end position="92"/>
    </location>
</feature>
<keyword evidence="1" id="KW-0812">Transmembrane</keyword>
<keyword evidence="3" id="KW-1185">Reference proteome</keyword>
<accession>A0ABQ3F9P7</accession>
<keyword evidence="1" id="KW-1133">Transmembrane helix</keyword>
<name>A0ABQ3F9P7_9RHOB</name>
<dbReference type="Proteomes" id="UP000658305">
    <property type="component" value="Unassembled WGS sequence"/>
</dbReference>
<dbReference type="RefSeq" id="WP_189380435.1">
    <property type="nucleotide sequence ID" value="NZ_BMYI01000002.1"/>
</dbReference>
<gene>
    <name evidence="2" type="ORF">GCM10007291_11290</name>
</gene>
<feature type="transmembrane region" description="Helical" evidence="1">
    <location>
        <begin position="44"/>
        <end position="65"/>
    </location>
</feature>
<proteinExistence type="predicted"/>
<feature type="transmembrane region" description="Helical" evidence="1">
    <location>
        <begin position="104"/>
        <end position="128"/>
    </location>
</feature>
<evidence type="ECO:0000256" key="1">
    <source>
        <dbReference type="SAM" id="Phobius"/>
    </source>
</evidence>
<keyword evidence="1" id="KW-0472">Membrane</keyword>
<organism evidence="2 3">
    <name type="scientific">Gemmobacter nanjingensis</name>
    <dbReference type="NCBI Taxonomy" id="488454"/>
    <lineage>
        <taxon>Bacteria</taxon>
        <taxon>Pseudomonadati</taxon>
        <taxon>Pseudomonadota</taxon>
        <taxon>Alphaproteobacteria</taxon>
        <taxon>Rhodobacterales</taxon>
        <taxon>Paracoccaceae</taxon>
        <taxon>Gemmobacter</taxon>
    </lineage>
</organism>
<comment type="caution">
    <text evidence="2">The sequence shown here is derived from an EMBL/GenBank/DDBJ whole genome shotgun (WGS) entry which is preliminary data.</text>
</comment>
<reference evidence="3" key="1">
    <citation type="journal article" date="2019" name="Int. J. Syst. Evol. Microbiol.">
        <title>The Global Catalogue of Microorganisms (GCM) 10K type strain sequencing project: providing services to taxonomists for standard genome sequencing and annotation.</title>
        <authorList>
            <consortium name="The Broad Institute Genomics Platform"/>
            <consortium name="The Broad Institute Genome Sequencing Center for Infectious Disease"/>
            <person name="Wu L."/>
            <person name="Ma J."/>
        </authorList>
    </citation>
    <scope>NUCLEOTIDE SEQUENCE [LARGE SCALE GENOMIC DNA]</scope>
    <source>
        <strain evidence="3">KCTC 23298</strain>
    </source>
</reference>
<evidence type="ECO:0000313" key="2">
    <source>
        <dbReference type="EMBL" id="GHC15028.1"/>
    </source>
</evidence>
<evidence type="ECO:0000313" key="3">
    <source>
        <dbReference type="Proteomes" id="UP000658305"/>
    </source>
</evidence>